<feature type="transmembrane region" description="Helical" evidence="1">
    <location>
        <begin position="117"/>
        <end position="133"/>
    </location>
</feature>
<dbReference type="Pfam" id="PF04087">
    <property type="entry name" value="DUF389"/>
    <property type="match status" value="1"/>
</dbReference>
<dbReference type="InterPro" id="IPR005240">
    <property type="entry name" value="DUF389"/>
</dbReference>
<keyword evidence="3" id="KW-1185">Reference proteome</keyword>
<keyword evidence="1" id="KW-1133">Transmembrane helix</keyword>
<sequence>MRIVEVIADTRHAQTLVGMARFYGADDYWWGGQDQDGRCSLRMLVPDDRRQALLDALQDLFKAHDRARIVVQSVDAVLTHEGQDDQDLRESKAATVAATREELYSEIAKGAKLDSNYLILTLLSTLVAAIGLVENNVAVIIGAMVIAPLLGPNIALAFATSLGDRELTWRAMKTNGAGLGLALLVSVAIALVVPVSFDSPELLARTDVDLGGVVLGLASGAAAVLSLTTGLSSTLVGVMVAVALLPPTATMGMMLGGGRWEEALGAFLLLVVNIVCVLLAAKIVFLLKGVRPRSWTERNRAKQSMTIYLSLWVALLLILIGVILVRAAGWHLPDGWQLSW</sequence>
<evidence type="ECO:0000256" key="1">
    <source>
        <dbReference type="SAM" id="Phobius"/>
    </source>
</evidence>
<feature type="transmembrane region" description="Helical" evidence="1">
    <location>
        <begin position="139"/>
        <end position="159"/>
    </location>
</feature>
<keyword evidence="1" id="KW-0472">Membrane</keyword>
<evidence type="ECO:0000313" key="2">
    <source>
        <dbReference type="EMBL" id="MBK1645725.1"/>
    </source>
</evidence>
<comment type="caution">
    <text evidence="2">The sequence shown here is derived from an EMBL/GenBank/DDBJ whole genome shotgun (WGS) entry which is preliminary data.</text>
</comment>
<feature type="transmembrane region" description="Helical" evidence="1">
    <location>
        <begin position="209"/>
        <end position="228"/>
    </location>
</feature>
<dbReference type="RefSeq" id="WP_200388538.1">
    <property type="nucleotide sequence ID" value="NZ_NRSD01000015.1"/>
</dbReference>
<dbReference type="EMBL" id="NRSD01000015">
    <property type="protein sequence ID" value="MBK1645725.1"/>
    <property type="molecule type" value="Genomic_DNA"/>
</dbReference>
<dbReference type="PANTHER" id="PTHR20992:SF9">
    <property type="entry name" value="AT15442P-RELATED"/>
    <property type="match status" value="1"/>
</dbReference>
<keyword evidence="1" id="KW-0812">Transmembrane</keyword>
<dbReference type="PANTHER" id="PTHR20992">
    <property type="entry name" value="AT15442P-RELATED"/>
    <property type="match status" value="1"/>
</dbReference>
<protein>
    <submittedName>
        <fullName evidence="2">TIGR00341 family protein</fullName>
    </submittedName>
</protein>
<gene>
    <name evidence="2" type="ORF">CKO25_13910</name>
</gene>
<name>A0A9X1BA46_9GAMM</name>
<evidence type="ECO:0000313" key="3">
    <source>
        <dbReference type="Proteomes" id="UP001138802"/>
    </source>
</evidence>
<accession>A0A9X1BA46</accession>
<organism evidence="2 3">
    <name type="scientific">Thiocapsa imhoffii</name>
    <dbReference type="NCBI Taxonomy" id="382777"/>
    <lineage>
        <taxon>Bacteria</taxon>
        <taxon>Pseudomonadati</taxon>
        <taxon>Pseudomonadota</taxon>
        <taxon>Gammaproteobacteria</taxon>
        <taxon>Chromatiales</taxon>
        <taxon>Chromatiaceae</taxon>
        <taxon>Thiocapsa</taxon>
    </lineage>
</organism>
<dbReference type="NCBIfam" id="TIGR00341">
    <property type="entry name" value="TIGR00341 family protein"/>
    <property type="match status" value="1"/>
</dbReference>
<feature type="transmembrane region" description="Helical" evidence="1">
    <location>
        <begin position="179"/>
        <end position="197"/>
    </location>
</feature>
<proteinExistence type="predicted"/>
<feature type="transmembrane region" description="Helical" evidence="1">
    <location>
        <begin position="307"/>
        <end position="330"/>
    </location>
</feature>
<dbReference type="AlphaFoldDB" id="A0A9X1BA46"/>
<dbReference type="Proteomes" id="UP001138802">
    <property type="component" value="Unassembled WGS sequence"/>
</dbReference>
<feature type="transmembrane region" description="Helical" evidence="1">
    <location>
        <begin position="235"/>
        <end position="257"/>
    </location>
</feature>
<reference evidence="2 3" key="1">
    <citation type="journal article" date="2020" name="Microorganisms">
        <title>Osmotic Adaptation and Compatible Solute Biosynthesis of Phototrophic Bacteria as Revealed from Genome Analyses.</title>
        <authorList>
            <person name="Imhoff J.F."/>
            <person name="Rahn T."/>
            <person name="Kunzel S."/>
            <person name="Keller A."/>
            <person name="Neulinger S.C."/>
        </authorList>
    </citation>
    <scope>NUCLEOTIDE SEQUENCE [LARGE SCALE GENOMIC DNA]</scope>
    <source>
        <strain evidence="2 3">DSM 21303</strain>
    </source>
</reference>
<feature type="transmembrane region" description="Helical" evidence="1">
    <location>
        <begin position="263"/>
        <end position="287"/>
    </location>
</feature>